<evidence type="ECO:0000313" key="2">
    <source>
        <dbReference type="Proteomes" id="UP000032024"/>
    </source>
</evidence>
<protein>
    <submittedName>
        <fullName evidence="1">Uncharacterized protein</fullName>
    </submittedName>
</protein>
<dbReference type="EMBL" id="CP010525">
    <property type="protein sequence ID" value="AJO24315.1"/>
    <property type="molecule type" value="Genomic_DNA"/>
</dbReference>
<name>A0AAN0WD45_HEYCO</name>
<keyword evidence="2" id="KW-1185">Reference proteome</keyword>
<gene>
    <name evidence="1" type="ORF">SB48_HM08orf05621</name>
</gene>
<evidence type="ECO:0000313" key="1">
    <source>
        <dbReference type="EMBL" id="AJO24315.1"/>
    </source>
</evidence>
<dbReference type="AlphaFoldDB" id="A0AAN0WD45"/>
<reference evidence="2" key="1">
    <citation type="submission" date="2015-01" db="EMBL/GenBank/DDBJ databases">
        <title>Comparative genome analysis of Bacillus coagulans HM-08, Clostridium butyricum HM-68, Bacillus subtilis HM-66 and Bacillus paralicheniformis BL-09.</title>
        <authorList>
            <person name="Zhang H."/>
        </authorList>
    </citation>
    <scope>NUCLEOTIDE SEQUENCE [LARGE SCALE GENOMIC DNA]</scope>
    <source>
        <strain evidence="2">HM-08</strain>
    </source>
</reference>
<accession>A0AAN0WD45</accession>
<organism evidence="1 2">
    <name type="scientific">Heyndrickxia coagulans</name>
    <name type="common">Weizmannia coagulans</name>
    <dbReference type="NCBI Taxonomy" id="1398"/>
    <lineage>
        <taxon>Bacteria</taxon>
        <taxon>Bacillati</taxon>
        <taxon>Bacillota</taxon>
        <taxon>Bacilli</taxon>
        <taxon>Bacillales</taxon>
        <taxon>Bacillaceae</taxon>
        <taxon>Heyndrickxia</taxon>
    </lineage>
</organism>
<dbReference type="Proteomes" id="UP000032024">
    <property type="component" value="Chromosome"/>
</dbReference>
<proteinExistence type="predicted"/>
<sequence>MQQQDLEMGGSGIEKAGKARLGFFLRDAWEKLLKPRLRKSFGEYWLPWPKSLPGSRYMDGITEKPWKIQGLNGARCCF</sequence>